<evidence type="ECO:0000256" key="3">
    <source>
        <dbReference type="SAM" id="MobiDB-lite"/>
    </source>
</evidence>
<keyword evidence="5" id="KW-1185">Reference proteome</keyword>
<sequence>MILVDINHNSVCMLCSKKSQKWDEMNILATYHPEGKDYGLMKIDEPSTPYNRMVEGDDDEAAISDSESNVNITAEILAKKLTAAEGINPKIFEPKEESSEDEEELTPEEQENKKQFEMKRKMHYNEGMNIKLARQLIANELENAEDEDNTKGTRDLEEDFEDTDLSENEDLDS</sequence>
<feature type="region of interest" description="Disordered" evidence="3">
    <location>
        <begin position="139"/>
        <end position="173"/>
    </location>
</feature>
<dbReference type="Gene3D" id="6.10.250.1050">
    <property type="match status" value="2"/>
</dbReference>
<protein>
    <recommendedName>
        <fullName evidence="6">Protein phosphatase inhibitor 2</fullName>
    </recommendedName>
</protein>
<feature type="compositionally biased region" description="Basic and acidic residues" evidence="3">
    <location>
        <begin position="110"/>
        <end position="119"/>
    </location>
</feature>
<proteinExistence type="inferred from homology"/>
<dbReference type="PANTHER" id="PTHR12398:SF20">
    <property type="entry name" value="PROTEIN PHOSPHATASE 1 REGULATORY INHIBITOR SUBUNIT 2"/>
    <property type="match status" value="1"/>
</dbReference>
<gene>
    <name evidence="4" type="ORF">scyTo_0004137</name>
</gene>
<name>A0A401NLD9_SCYTO</name>
<dbReference type="EMBL" id="BFAA01001198">
    <property type="protein sequence ID" value="GCB61684.1"/>
    <property type="molecule type" value="Genomic_DNA"/>
</dbReference>
<feature type="region of interest" description="Disordered" evidence="3">
    <location>
        <begin position="87"/>
        <end position="121"/>
    </location>
</feature>
<evidence type="ECO:0000256" key="1">
    <source>
        <dbReference type="ARBA" id="ARBA00005472"/>
    </source>
</evidence>
<dbReference type="InterPro" id="IPR007062">
    <property type="entry name" value="PPI-2"/>
</dbReference>
<feature type="compositionally biased region" description="Acidic residues" evidence="3">
    <location>
        <begin position="156"/>
        <end position="173"/>
    </location>
</feature>
<accession>A0A401NLD9</accession>
<comment type="similarity">
    <text evidence="1">Belongs to the protein phosphatase inhibitor 2 family.</text>
</comment>
<dbReference type="OrthoDB" id="551302at2759"/>
<reference evidence="4 5" key="1">
    <citation type="journal article" date="2018" name="Nat. Ecol. Evol.">
        <title>Shark genomes provide insights into elasmobranch evolution and the origin of vertebrates.</title>
        <authorList>
            <person name="Hara Y"/>
            <person name="Yamaguchi K"/>
            <person name="Onimaru K"/>
            <person name="Kadota M"/>
            <person name="Koyanagi M"/>
            <person name="Keeley SD"/>
            <person name="Tatsumi K"/>
            <person name="Tanaka K"/>
            <person name="Motone F"/>
            <person name="Kageyama Y"/>
            <person name="Nozu R"/>
            <person name="Adachi N"/>
            <person name="Nishimura O"/>
            <person name="Nakagawa R"/>
            <person name="Tanegashima C"/>
            <person name="Kiyatake I"/>
            <person name="Matsumoto R"/>
            <person name="Murakumo K"/>
            <person name="Nishida K"/>
            <person name="Terakita A"/>
            <person name="Kuratani S"/>
            <person name="Sato K"/>
            <person name="Hyodo S Kuraku.S."/>
        </authorList>
    </citation>
    <scope>NUCLEOTIDE SEQUENCE [LARGE SCALE GENOMIC DNA]</scope>
</reference>
<evidence type="ECO:0008006" key="6">
    <source>
        <dbReference type="Google" id="ProtNLM"/>
    </source>
</evidence>
<dbReference type="Pfam" id="PF04979">
    <property type="entry name" value="IPP-2"/>
    <property type="match status" value="1"/>
</dbReference>
<dbReference type="GO" id="GO:0009966">
    <property type="term" value="P:regulation of signal transduction"/>
    <property type="evidence" value="ECO:0007669"/>
    <property type="project" value="InterPro"/>
</dbReference>
<keyword evidence="2" id="KW-0650">Protein phosphatase inhibitor</keyword>
<evidence type="ECO:0000313" key="5">
    <source>
        <dbReference type="Proteomes" id="UP000288216"/>
    </source>
</evidence>
<dbReference type="PANTHER" id="PTHR12398">
    <property type="entry name" value="PROTEIN PHOSPHATASE INHIBITOR"/>
    <property type="match status" value="1"/>
</dbReference>
<evidence type="ECO:0000256" key="2">
    <source>
        <dbReference type="ARBA" id="ARBA00023272"/>
    </source>
</evidence>
<dbReference type="Proteomes" id="UP000288216">
    <property type="component" value="Unassembled WGS sequence"/>
</dbReference>
<dbReference type="STRING" id="75743.A0A401NLD9"/>
<dbReference type="OMA" id="RAHYNEG"/>
<feature type="compositionally biased region" description="Acidic residues" evidence="3">
    <location>
        <begin position="98"/>
        <end position="109"/>
    </location>
</feature>
<organism evidence="4 5">
    <name type="scientific">Scyliorhinus torazame</name>
    <name type="common">Cloudy catshark</name>
    <name type="synonym">Catulus torazame</name>
    <dbReference type="NCBI Taxonomy" id="75743"/>
    <lineage>
        <taxon>Eukaryota</taxon>
        <taxon>Metazoa</taxon>
        <taxon>Chordata</taxon>
        <taxon>Craniata</taxon>
        <taxon>Vertebrata</taxon>
        <taxon>Chondrichthyes</taxon>
        <taxon>Elasmobranchii</taxon>
        <taxon>Galeomorphii</taxon>
        <taxon>Galeoidea</taxon>
        <taxon>Carcharhiniformes</taxon>
        <taxon>Scyliorhinidae</taxon>
        <taxon>Scyliorhinus</taxon>
    </lineage>
</organism>
<comment type="caution">
    <text evidence="4">The sequence shown here is derived from an EMBL/GenBank/DDBJ whole genome shotgun (WGS) entry which is preliminary data.</text>
</comment>
<dbReference type="GO" id="GO:0004864">
    <property type="term" value="F:protein phosphatase inhibitor activity"/>
    <property type="evidence" value="ECO:0007669"/>
    <property type="project" value="UniProtKB-KW"/>
</dbReference>
<dbReference type="AlphaFoldDB" id="A0A401NLD9"/>
<evidence type="ECO:0000313" key="4">
    <source>
        <dbReference type="EMBL" id="GCB61684.1"/>
    </source>
</evidence>